<feature type="compositionally biased region" description="Low complexity" evidence="1">
    <location>
        <begin position="158"/>
        <end position="177"/>
    </location>
</feature>
<name>A0ABY9R7T2_9BACT</name>
<feature type="compositionally biased region" description="Acidic residues" evidence="1">
    <location>
        <begin position="113"/>
        <end position="125"/>
    </location>
</feature>
<evidence type="ECO:0000313" key="3">
    <source>
        <dbReference type="EMBL" id="WMW66690.1"/>
    </source>
</evidence>
<dbReference type="SUPFAM" id="SSF52540">
    <property type="entry name" value="P-loop containing nucleoside triphosphate hydrolases"/>
    <property type="match status" value="1"/>
</dbReference>
<dbReference type="Pfam" id="PF05489">
    <property type="entry name" value="Phage_tail_X"/>
    <property type="match status" value="1"/>
</dbReference>
<protein>
    <submittedName>
        <fullName evidence="3">AAA family ATPase</fullName>
    </submittedName>
</protein>
<feature type="compositionally biased region" description="Low complexity" evidence="1">
    <location>
        <begin position="196"/>
        <end position="213"/>
    </location>
</feature>
<dbReference type="InterPro" id="IPR027417">
    <property type="entry name" value="P-loop_NTPase"/>
</dbReference>
<reference evidence="3" key="1">
    <citation type="submission" date="2023-09" db="EMBL/GenBank/DDBJ databases">
        <authorList>
            <consortium name="CW5 consortium"/>
            <person name="Lu C.-W."/>
        </authorList>
    </citation>
    <scope>NUCLEOTIDE SEQUENCE</scope>
    <source>
        <strain evidence="3">KPS</strain>
    </source>
</reference>
<dbReference type="RefSeq" id="WP_309542553.1">
    <property type="nucleotide sequence ID" value="NZ_CP133659.1"/>
</dbReference>
<feature type="domain" description="ORC1/DEAH AAA+ ATPase" evidence="2">
    <location>
        <begin position="199"/>
        <end position="265"/>
    </location>
</feature>
<dbReference type="Pfam" id="PF13401">
    <property type="entry name" value="AAA_22"/>
    <property type="match status" value="1"/>
</dbReference>
<dbReference type="EMBL" id="CP133659">
    <property type="protein sequence ID" value="WMW66690.1"/>
    <property type="molecule type" value="Genomic_DNA"/>
</dbReference>
<feature type="region of interest" description="Disordered" evidence="1">
    <location>
        <begin position="156"/>
        <end position="177"/>
    </location>
</feature>
<dbReference type="InterPro" id="IPR008861">
    <property type="entry name" value="GpX-like"/>
</dbReference>
<evidence type="ECO:0000256" key="1">
    <source>
        <dbReference type="SAM" id="MobiDB-lite"/>
    </source>
</evidence>
<keyword evidence="4" id="KW-1185">Reference proteome</keyword>
<feature type="compositionally biased region" description="Low complexity" evidence="1">
    <location>
        <begin position="476"/>
        <end position="490"/>
    </location>
</feature>
<dbReference type="PANTHER" id="PTHR35894:SF1">
    <property type="entry name" value="PHOSPHORIBULOKINASE _ URIDINE KINASE FAMILY"/>
    <property type="match status" value="1"/>
</dbReference>
<evidence type="ECO:0000259" key="2">
    <source>
        <dbReference type="Pfam" id="PF13401"/>
    </source>
</evidence>
<gene>
    <name evidence="3" type="ORF">KPS_001295</name>
</gene>
<proteinExistence type="predicted"/>
<dbReference type="Proteomes" id="UP001180616">
    <property type="component" value="Chromosome"/>
</dbReference>
<evidence type="ECO:0000313" key="4">
    <source>
        <dbReference type="Proteomes" id="UP001180616"/>
    </source>
</evidence>
<sequence>MNYLELLGLSREPFSTSPDPLSYYRAPGHELCLHRLEIAVRLRRGLNVVLGDVGTGKSTLCRCLLCAFAEQPEVTAHLILDPGFASAEAFALHLSGLLAGPDGGPGALAAPDAEADGGAEADEGTGADGRRGADGRSSTLQDAADLTPMATNITVSSAPAQGPAKALAAPARTAPGGELRREAVERIQTALLRLTQKQPGPSDPQGQQGQQGQREGGRIVVLCIDEGQKLLPECLEVLRELLNFETNTEKLLQIILFGQRELEDTIAALPNFRDRINEYLPLRPLSQRETIRMVCHRLRLAGGPAGERLFTLPALLAVHYATGGYPRKIMRLCHQLIMNLLINNRRQVTWREVLAFARRDAGLGGRLDTGPAGFAGRASGAGVLRVTGYAALGAVLLAGVLLTGHMLSGPMVAGDTPHLPGATGSGQAFAPAEGRTDIATKDDTKGMLRPLLALLGLSGHGAASDTGTAMAQADVPGSSNAASPAEPAKPASHENRAGSAATPVTPSPAGSPAAIAQPTAQLASMTAPPTRLGLVVLPRGETLLGLLDTVYGRAATVLDAVMQANPAITNPNRLPTGTILTLPALIMEPGMDRRGQCALLLESHATVEEAYRSLRAKGGDKREVVLAPVWKADRGLRFYLMQPRFYTNPADARTAAERLFPHFPAATVEPAFGDGAVFYRNFD</sequence>
<feature type="region of interest" description="Disordered" evidence="1">
    <location>
        <begin position="465"/>
        <end position="514"/>
    </location>
</feature>
<feature type="region of interest" description="Disordered" evidence="1">
    <location>
        <begin position="194"/>
        <end position="214"/>
    </location>
</feature>
<organism evidence="3 4">
    <name type="scientific">Nitratidesulfovibrio liaohensis</name>
    <dbReference type="NCBI Taxonomy" id="2604158"/>
    <lineage>
        <taxon>Bacteria</taxon>
        <taxon>Pseudomonadati</taxon>
        <taxon>Thermodesulfobacteriota</taxon>
        <taxon>Desulfovibrionia</taxon>
        <taxon>Desulfovibrionales</taxon>
        <taxon>Desulfovibrionaceae</taxon>
        <taxon>Nitratidesulfovibrio</taxon>
    </lineage>
</organism>
<dbReference type="PANTHER" id="PTHR35894">
    <property type="entry name" value="GENERAL SECRETION PATHWAY PROTEIN A-RELATED"/>
    <property type="match status" value="1"/>
</dbReference>
<accession>A0ABY9R7T2</accession>
<feature type="region of interest" description="Disordered" evidence="1">
    <location>
        <begin position="105"/>
        <end position="143"/>
    </location>
</feature>
<dbReference type="InterPro" id="IPR052026">
    <property type="entry name" value="ExeA_AAA_ATPase_DNA-bind"/>
</dbReference>
<dbReference type="InterPro" id="IPR049945">
    <property type="entry name" value="AAA_22"/>
</dbReference>